<dbReference type="Proteomes" id="UP000270094">
    <property type="component" value="Unassembled WGS sequence"/>
</dbReference>
<dbReference type="OrthoDB" id="5877663at2759"/>
<evidence type="ECO:0000313" key="2">
    <source>
        <dbReference type="Proteomes" id="UP000270094"/>
    </source>
</evidence>
<protein>
    <submittedName>
        <fullName evidence="1">Uncharacterized protein</fullName>
    </submittedName>
</protein>
<evidence type="ECO:0000313" key="1">
    <source>
        <dbReference type="EMBL" id="VDM79243.1"/>
    </source>
</evidence>
<sequence>MRKEFSFFYADANWRMTVDTTKLYPDDGNVGAFREINTVRGANSNCLVFLSGMKELNNTWKIKPRHKYQRIVVASLQGTDFSEAIDDRGVAINVSSNFTEPENVKKLITAILEGFVTSSFKV</sequence>
<dbReference type="EMBL" id="UYYB01104472">
    <property type="protein sequence ID" value="VDM79243.1"/>
    <property type="molecule type" value="Genomic_DNA"/>
</dbReference>
<gene>
    <name evidence="1" type="ORF">SVUK_LOCUS14241</name>
</gene>
<keyword evidence="2" id="KW-1185">Reference proteome</keyword>
<name>A0A3P7JEU7_STRVU</name>
<proteinExistence type="predicted"/>
<reference evidence="1 2" key="1">
    <citation type="submission" date="2018-11" db="EMBL/GenBank/DDBJ databases">
        <authorList>
            <consortium name="Pathogen Informatics"/>
        </authorList>
    </citation>
    <scope>NUCLEOTIDE SEQUENCE [LARGE SCALE GENOMIC DNA]</scope>
</reference>
<accession>A0A3P7JEU7</accession>
<dbReference type="AlphaFoldDB" id="A0A3P7JEU7"/>
<organism evidence="1 2">
    <name type="scientific">Strongylus vulgaris</name>
    <name type="common">Blood worm</name>
    <dbReference type="NCBI Taxonomy" id="40348"/>
    <lineage>
        <taxon>Eukaryota</taxon>
        <taxon>Metazoa</taxon>
        <taxon>Ecdysozoa</taxon>
        <taxon>Nematoda</taxon>
        <taxon>Chromadorea</taxon>
        <taxon>Rhabditida</taxon>
        <taxon>Rhabditina</taxon>
        <taxon>Rhabditomorpha</taxon>
        <taxon>Strongyloidea</taxon>
        <taxon>Strongylidae</taxon>
        <taxon>Strongylus</taxon>
    </lineage>
</organism>